<accession>Q5U8W2</accession>
<feature type="transmembrane region" description="Helical" evidence="4">
    <location>
        <begin position="187"/>
        <end position="208"/>
    </location>
</feature>
<dbReference type="PROSITE" id="PS01031">
    <property type="entry name" value="SHSP"/>
    <property type="match status" value="1"/>
</dbReference>
<keyword evidence="1 6" id="KW-0346">Stress response</keyword>
<feature type="transmembrane region" description="Helical" evidence="4">
    <location>
        <begin position="214"/>
        <end position="240"/>
    </location>
</feature>
<feature type="domain" description="SHSP" evidence="5">
    <location>
        <begin position="64"/>
        <end position="171"/>
    </location>
</feature>
<keyword evidence="4" id="KW-0812">Transmembrane</keyword>
<comment type="similarity">
    <text evidence="2 3">Belongs to the small heat shock protein (HSP20) family.</text>
</comment>
<dbReference type="Pfam" id="PF00011">
    <property type="entry name" value="HSP20"/>
    <property type="match status" value="1"/>
</dbReference>
<keyword evidence="4" id="KW-0472">Membrane</keyword>
<organism evidence="6">
    <name type="scientific">Venturia canescens</name>
    <dbReference type="NCBI Taxonomy" id="32260"/>
    <lineage>
        <taxon>Eukaryota</taxon>
        <taxon>Metazoa</taxon>
        <taxon>Ecdysozoa</taxon>
        <taxon>Arthropoda</taxon>
        <taxon>Hexapoda</taxon>
        <taxon>Insecta</taxon>
        <taxon>Pterygota</taxon>
        <taxon>Neoptera</taxon>
        <taxon>Endopterygota</taxon>
        <taxon>Hymenoptera</taxon>
        <taxon>Apocrita</taxon>
        <taxon>Ichneumonoidea</taxon>
        <taxon>Ichneumonidae</taxon>
        <taxon>Campopleginae</taxon>
        <taxon>Dusona group</taxon>
        <taxon>Venturia</taxon>
    </lineage>
</organism>
<evidence type="ECO:0000256" key="1">
    <source>
        <dbReference type="ARBA" id="ARBA00023016"/>
    </source>
</evidence>
<evidence type="ECO:0000313" key="6">
    <source>
        <dbReference type="EMBL" id="AAV48822.1"/>
    </source>
</evidence>
<evidence type="ECO:0000259" key="5">
    <source>
        <dbReference type="PROSITE" id="PS01031"/>
    </source>
</evidence>
<dbReference type="SUPFAM" id="SSF49764">
    <property type="entry name" value="HSP20-like chaperones"/>
    <property type="match status" value="1"/>
</dbReference>
<keyword evidence="4" id="KW-1133">Transmembrane helix</keyword>
<protein>
    <submittedName>
        <fullName evidence="6">Small heat shock protein</fullName>
    </submittedName>
</protein>
<proteinExistence type="evidence at transcript level"/>
<gene>
    <name evidence="6" type="primary">sHSP35</name>
</gene>
<evidence type="ECO:0000256" key="4">
    <source>
        <dbReference type="SAM" id="Phobius"/>
    </source>
</evidence>
<dbReference type="GO" id="GO:0005634">
    <property type="term" value="C:nucleus"/>
    <property type="evidence" value="ECO:0007669"/>
    <property type="project" value="TreeGrafter"/>
</dbReference>
<dbReference type="GO" id="GO:0005737">
    <property type="term" value="C:cytoplasm"/>
    <property type="evidence" value="ECO:0007669"/>
    <property type="project" value="TreeGrafter"/>
</dbReference>
<dbReference type="GO" id="GO:0051082">
    <property type="term" value="F:unfolded protein binding"/>
    <property type="evidence" value="ECO:0007669"/>
    <property type="project" value="TreeGrafter"/>
</dbReference>
<dbReference type="InterPro" id="IPR002068">
    <property type="entry name" value="A-crystallin/Hsp20_dom"/>
</dbReference>
<dbReference type="PRINTS" id="PR00299">
    <property type="entry name" value="ACRYSTALLIN"/>
</dbReference>
<evidence type="ECO:0000256" key="2">
    <source>
        <dbReference type="PROSITE-ProRule" id="PRU00285"/>
    </source>
</evidence>
<dbReference type="PANTHER" id="PTHR45640:SF13">
    <property type="entry name" value="HEAT SHOCK PROTEIN 22-RELATED"/>
    <property type="match status" value="1"/>
</dbReference>
<dbReference type="CDD" id="cd06526">
    <property type="entry name" value="metazoan_ACD"/>
    <property type="match status" value="1"/>
</dbReference>
<dbReference type="GO" id="GO:0042026">
    <property type="term" value="P:protein refolding"/>
    <property type="evidence" value="ECO:0007669"/>
    <property type="project" value="TreeGrafter"/>
</dbReference>
<reference evidence="6" key="1">
    <citation type="journal article" date="2005" name="Comp. Biochem. Physiol., Part A Mol. Integr. Physiol.">
        <title>Identification and expression of a small heat shock protein in two lines of the endoparasitic wasp Venturia canescens.</title>
        <authorList>
            <person name="Reineke A."/>
        </authorList>
    </citation>
    <scope>NUCLEOTIDE SEQUENCE</scope>
</reference>
<dbReference type="AlphaFoldDB" id="Q5U8W2"/>
<dbReference type="InterPro" id="IPR001436">
    <property type="entry name" value="Alpha-crystallin/sHSP_animal"/>
</dbReference>
<dbReference type="PANTHER" id="PTHR45640">
    <property type="entry name" value="HEAT SHOCK PROTEIN HSP-12.2-RELATED"/>
    <property type="match status" value="1"/>
</dbReference>
<dbReference type="EMBL" id="AY775544">
    <property type="protein sequence ID" value="AAV48822.1"/>
    <property type="molecule type" value="mRNA"/>
</dbReference>
<evidence type="ECO:0000256" key="3">
    <source>
        <dbReference type="RuleBase" id="RU003616"/>
    </source>
</evidence>
<dbReference type="GO" id="GO:0009408">
    <property type="term" value="P:response to heat"/>
    <property type="evidence" value="ECO:0007669"/>
    <property type="project" value="TreeGrafter"/>
</dbReference>
<feature type="transmembrane region" description="Helical" evidence="4">
    <location>
        <begin position="274"/>
        <end position="295"/>
    </location>
</feature>
<sequence length="300" mass="34585">MSIVPLMFRDWWDDFDRPMSRLMDQHFGSGLNRADLLSGLSSLGLTSRTRPLFNNSYYRPWRDLVRSNSRGASTISCDNDRFEVILDVQQFSPEEISVKTIGNSVIVEAKHEEKQDEHGYISRHFVRRYVLPASHEALGVTSSLSSDGVLTITAPKKVRVQIFRDDRPELQDPLPWSSRKAGATRDLPAALLFTACFLVSFLFFPPLFLLSQYYLSILFPLFSLLPFSSSSAVPCFKFILYSPCTLASRRERPRRYISSITQGLYKRNKKKNGLFLCIAFRVVIKGVFFFFFFFFQKCSR</sequence>
<name>Q5U8W2_9HYME</name>
<dbReference type="OrthoDB" id="1431247at2759"/>
<dbReference type="Gene3D" id="2.60.40.790">
    <property type="match status" value="1"/>
</dbReference>
<dbReference type="InterPro" id="IPR008978">
    <property type="entry name" value="HSP20-like_chaperone"/>
</dbReference>